<dbReference type="PROSITE" id="PS51450">
    <property type="entry name" value="LRR"/>
    <property type="match status" value="2"/>
</dbReference>
<reference evidence="8" key="1">
    <citation type="journal article" date="2014" name="Int. J. Syst. Evol. Microbiol.">
        <title>Complete genome sequence of Corynebacterium casei LMG S-19264T (=DSM 44701T), isolated from a smear-ripened cheese.</title>
        <authorList>
            <consortium name="US DOE Joint Genome Institute (JGI-PGF)"/>
            <person name="Walter F."/>
            <person name="Albersmeier A."/>
            <person name="Kalinowski J."/>
            <person name="Ruckert C."/>
        </authorList>
    </citation>
    <scope>NUCLEOTIDE SEQUENCE</scope>
    <source>
        <strain evidence="8">NBRC 108769</strain>
    </source>
</reference>
<proteinExistence type="predicted"/>
<dbReference type="Proteomes" id="UP001156666">
    <property type="component" value="Unassembled WGS sequence"/>
</dbReference>
<dbReference type="AlphaFoldDB" id="A0AA37WEX6"/>
<feature type="signal peptide" evidence="6">
    <location>
        <begin position="1"/>
        <end position="25"/>
    </location>
</feature>
<dbReference type="SMART" id="SM00369">
    <property type="entry name" value="LRR_TYP"/>
    <property type="match status" value="5"/>
</dbReference>
<evidence type="ECO:0000256" key="3">
    <source>
        <dbReference type="ARBA" id="ARBA00022729"/>
    </source>
</evidence>
<dbReference type="SMART" id="SM00409">
    <property type="entry name" value="IG"/>
    <property type="match status" value="1"/>
</dbReference>
<feature type="chain" id="PRO_5041242976" description="Ig-like domain-containing protein" evidence="6">
    <location>
        <begin position="26"/>
        <end position="1042"/>
    </location>
</feature>
<keyword evidence="9" id="KW-1185">Reference proteome</keyword>
<evidence type="ECO:0000256" key="6">
    <source>
        <dbReference type="SAM" id="SignalP"/>
    </source>
</evidence>
<dbReference type="PROSITE" id="PS50835">
    <property type="entry name" value="IG_LIKE"/>
    <property type="match status" value="1"/>
</dbReference>
<protein>
    <recommendedName>
        <fullName evidence="7">Ig-like domain-containing protein</fullName>
    </recommendedName>
</protein>
<keyword evidence="3 6" id="KW-0732">Signal</keyword>
<dbReference type="SUPFAM" id="SSF48726">
    <property type="entry name" value="Immunoglobulin"/>
    <property type="match status" value="1"/>
</dbReference>
<dbReference type="SUPFAM" id="SSF52058">
    <property type="entry name" value="L domain-like"/>
    <property type="match status" value="2"/>
</dbReference>
<keyword evidence="2" id="KW-0433">Leucine-rich repeat</keyword>
<dbReference type="InterPro" id="IPR003599">
    <property type="entry name" value="Ig_sub"/>
</dbReference>
<gene>
    <name evidence="8" type="ORF">GCM10007940_25070</name>
</gene>
<dbReference type="InterPro" id="IPR007110">
    <property type="entry name" value="Ig-like_dom"/>
</dbReference>
<evidence type="ECO:0000313" key="8">
    <source>
        <dbReference type="EMBL" id="GLR17892.1"/>
    </source>
</evidence>
<dbReference type="Pfam" id="PF18962">
    <property type="entry name" value="Por_Secre_tail"/>
    <property type="match status" value="1"/>
</dbReference>
<dbReference type="EMBL" id="BSOH01000014">
    <property type="protein sequence ID" value="GLR17892.1"/>
    <property type="molecule type" value="Genomic_DNA"/>
</dbReference>
<feature type="domain" description="Ig-like" evidence="7">
    <location>
        <begin position="871"/>
        <end position="955"/>
    </location>
</feature>
<accession>A0AA37WEX6</accession>
<dbReference type="InterPro" id="IPR032675">
    <property type="entry name" value="LRR_dom_sf"/>
</dbReference>
<evidence type="ECO:0000256" key="1">
    <source>
        <dbReference type="ARBA" id="ARBA00004196"/>
    </source>
</evidence>
<dbReference type="InterPro" id="IPR051848">
    <property type="entry name" value="PGIP"/>
</dbReference>
<comment type="caution">
    <text evidence="8">The sequence shown here is derived from an EMBL/GenBank/DDBJ whole genome shotgun (WGS) entry which is preliminary data.</text>
</comment>
<comment type="subcellular location">
    <subcellularLocation>
        <location evidence="1">Cell envelope</location>
    </subcellularLocation>
</comment>
<dbReference type="PANTHER" id="PTHR48059">
    <property type="entry name" value="POLYGALACTURONASE INHIBITOR 1"/>
    <property type="match status" value="1"/>
</dbReference>
<sequence length="1042" mass="113607">MNKVYKLSTLLLFLMILGNVNYTSAQTAEADSLALVDLYNECGGTDWSGFDSWLNGPISTWEKVTVDSATQRVTHVEFKDMALVGTLPASLGNLDQMGGKIEFRDDVLSGEMPSLFWKWVNVERFQMKFAGYTSVNTDGMENMVNLTEFNTEGTPISGMAPAKVFTLPSMVKVYMHNNEIDALPAEFASVAGLDRLYLNGNNLTELPDMSGIVWKDGAKVRFQDNNLTFEDLESNVVLTEDTLVAEFNYSPQAVVGEAVNMFPALGSDVELVAGVGGSANTYTWVKGEDDVVGDSDTLTIAGFDASLNSGNYYALVQSSLVPGLDITTAPVGLFESPLAIDSLALVDLYNDCGGADWGFDTWLSGPISTWQDVTVDSATQRVTHVEFSRMTLTGTLPASLGNLDKMSGKIQLNDQPGLTGELPAFVWNWVDVDRFQVKKCGFTSMDVTGMENMVNLTEFNSEGTPIAGMVPGILFNLPAMEKLYLHDSEYDALPAEFASVSGLDRLYLNGNNLTELPDMSSIIWKDGAKVRVQNNSLTFEDLESNVVLTEDTLVAEFNYSPQGLVGEETVLSPAAGSNVQLVAEVGGTANSYVWVKGEEQVGESDTFTIEAYDLELNSGTYYALVQNTLVPGLDIQTANTYLLGNEPMLDSLALVDLYNDCGGSEWSGFGNWLNGPINTWEAITIDSVRRRVVGIDFKNMNLTGTLPATLGDLDELSGKVEFRDDSLLVGEIPSFLWNWVKVDRIQFKFTGFTSVNTDGMENMVNLTEFNTEGSPIGGMAPGKIFTLPSMVKVYMHDNNLDDLPAELATASGLDRLYLNGNQLKELPDMSGIVWADGAKVRVQENNLTFEDLESNMVLTQDTLVAEFNYSPQANVGLPEVLELNSGDTLRLAVNVGGTANTYTWFKGEDDVIAGATESNLQIDSVAVEDSGEYGAFVQNTLVPGLDIFSNKFTVTVTPPSGTEEIDFEGLKVYGNPVNERIILTSDENISDLFVYDVNGKMVMKFDVNAQNVDVNVTGLNAGLYIILIANDAKYQTIKFVKK</sequence>
<dbReference type="SMART" id="SM00364">
    <property type="entry name" value="LRR_BAC"/>
    <property type="match status" value="3"/>
</dbReference>
<name>A0AA37WEX6_9BACT</name>
<dbReference type="InterPro" id="IPR036179">
    <property type="entry name" value="Ig-like_dom_sf"/>
</dbReference>
<dbReference type="Gene3D" id="2.60.40.10">
    <property type="entry name" value="Immunoglobulins"/>
    <property type="match status" value="1"/>
</dbReference>
<dbReference type="InterPro" id="IPR001611">
    <property type="entry name" value="Leu-rich_rpt"/>
</dbReference>
<dbReference type="Gene3D" id="3.80.10.10">
    <property type="entry name" value="Ribonuclease Inhibitor"/>
    <property type="match status" value="3"/>
</dbReference>
<dbReference type="RefSeq" id="WP_235291570.1">
    <property type="nucleotide sequence ID" value="NZ_BSOH01000014.1"/>
</dbReference>
<dbReference type="InterPro" id="IPR013783">
    <property type="entry name" value="Ig-like_fold"/>
</dbReference>
<dbReference type="InterPro" id="IPR026444">
    <property type="entry name" value="Secre_tail"/>
</dbReference>
<evidence type="ECO:0000313" key="9">
    <source>
        <dbReference type="Proteomes" id="UP001156666"/>
    </source>
</evidence>
<evidence type="ECO:0000256" key="4">
    <source>
        <dbReference type="ARBA" id="ARBA00022737"/>
    </source>
</evidence>
<dbReference type="NCBIfam" id="TIGR04183">
    <property type="entry name" value="Por_Secre_tail"/>
    <property type="match status" value="1"/>
</dbReference>
<reference evidence="8" key="2">
    <citation type="submission" date="2023-01" db="EMBL/GenBank/DDBJ databases">
        <title>Draft genome sequence of Portibacter lacus strain NBRC 108769.</title>
        <authorList>
            <person name="Sun Q."/>
            <person name="Mori K."/>
        </authorList>
    </citation>
    <scope>NUCLEOTIDE SEQUENCE</scope>
    <source>
        <strain evidence="8">NBRC 108769</strain>
    </source>
</reference>
<keyword evidence="5" id="KW-1015">Disulfide bond</keyword>
<dbReference type="PANTHER" id="PTHR48059:SF30">
    <property type="entry name" value="OS06G0587000 PROTEIN"/>
    <property type="match status" value="1"/>
</dbReference>
<organism evidence="8 9">
    <name type="scientific">Portibacter lacus</name>
    <dbReference type="NCBI Taxonomy" id="1099794"/>
    <lineage>
        <taxon>Bacteria</taxon>
        <taxon>Pseudomonadati</taxon>
        <taxon>Bacteroidota</taxon>
        <taxon>Saprospiria</taxon>
        <taxon>Saprospirales</taxon>
        <taxon>Haliscomenobacteraceae</taxon>
        <taxon>Portibacter</taxon>
    </lineage>
</organism>
<keyword evidence="4" id="KW-0677">Repeat</keyword>
<dbReference type="GO" id="GO:0030313">
    <property type="term" value="C:cell envelope"/>
    <property type="evidence" value="ECO:0007669"/>
    <property type="project" value="UniProtKB-SubCell"/>
</dbReference>
<evidence type="ECO:0000256" key="2">
    <source>
        <dbReference type="ARBA" id="ARBA00022614"/>
    </source>
</evidence>
<evidence type="ECO:0000256" key="5">
    <source>
        <dbReference type="ARBA" id="ARBA00023157"/>
    </source>
</evidence>
<dbReference type="InterPro" id="IPR003591">
    <property type="entry name" value="Leu-rich_rpt_typical-subtyp"/>
</dbReference>
<evidence type="ECO:0000259" key="7">
    <source>
        <dbReference type="PROSITE" id="PS50835"/>
    </source>
</evidence>